<feature type="region of interest" description="Disordered" evidence="1">
    <location>
        <begin position="97"/>
        <end position="128"/>
    </location>
</feature>
<evidence type="ECO:0000256" key="1">
    <source>
        <dbReference type="SAM" id="MobiDB-lite"/>
    </source>
</evidence>
<gene>
    <name evidence="2" type="ORF">MM415B00627_0045</name>
</gene>
<name>A0A6M3J0U9_9ZZZZ</name>
<organism evidence="2">
    <name type="scientific">viral metagenome</name>
    <dbReference type="NCBI Taxonomy" id="1070528"/>
    <lineage>
        <taxon>unclassified sequences</taxon>
        <taxon>metagenomes</taxon>
        <taxon>organismal metagenomes</taxon>
    </lineage>
</organism>
<sequence>MKTEPLRYGINSFCRPGDLPGNYGIRRVEVLAEVEGCILEAGKKLSRAARLPWPCDDMPTFNWLKHVNIVGACALLLKRADLQEEFDAAVVAIKAGEAPHQLQPRTEESQDADPEAPPELAEGEQSVV</sequence>
<dbReference type="AlphaFoldDB" id="A0A6M3J0U9"/>
<proteinExistence type="predicted"/>
<evidence type="ECO:0000313" key="2">
    <source>
        <dbReference type="EMBL" id="QJA63463.1"/>
    </source>
</evidence>
<reference evidence="2" key="1">
    <citation type="submission" date="2020-03" db="EMBL/GenBank/DDBJ databases">
        <title>The deep terrestrial virosphere.</title>
        <authorList>
            <person name="Holmfeldt K."/>
            <person name="Nilsson E."/>
            <person name="Simone D."/>
            <person name="Lopez-Fernandez M."/>
            <person name="Wu X."/>
            <person name="de Brujin I."/>
            <person name="Lundin D."/>
            <person name="Andersson A."/>
            <person name="Bertilsson S."/>
            <person name="Dopson M."/>
        </authorList>
    </citation>
    <scope>NUCLEOTIDE SEQUENCE</scope>
    <source>
        <strain evidence="2">MM415B00627</strain>
    </source>
</reference>
<accession>A0A6M3J0U9</accession>
<protein>
    <submittedName>
        <fullName evidence="2">Uncharacterized protein</fullName>
    </submittedName>
</protein>
<dbReference type="EMBL" id="MT141497">
    <property type="protein sequence ID" value="QJA63463.1"/>
    <property type="molecule type" value="Genomic_DNA"/>
</dbReference>